<evidence type="ECO:0000256" key="2">
    <source>
        <dbReference type="ARBA" id="ARBA00022747"/>
    </source>
</evidence>
<gene>
    <name evidence="5" type="ORF">BHBPJHBE_00002</name>
</gene>
<feature type="domain" description="Type I restriction modification DNA specificity" evidence="4">
    <location>
        <begin position="196"/>
        <end position="377"/>
    </location>
</feature>
<evidence type="ECO:0000256" key="1">
    <source>
        <dbReference type="ARBA" id="ARBA00010923"/>
    </source>
</evidence>
<dbReference type="Pfam" id="PF01420">
    <property type="entry name" value="Methylase_S"/>
    <property type="match status" value="2"/>
</dbReference>
<keyword evidence="5" id="KW-0378">Hydrolase</keyword>
<dbReference type="AlphaFoldDB" id="A0A290D6W2"/>
<dbReference type="EMBL" id="MF510496">
    <property type="protein sequence ID" value="ATB17678.1"/>
    <property type="molecule type" value="Genomic_DNA"/>
</dbReference>
<keyword evidence="5" id="KW-0540">Nuclease</keyword>
<feature type="domain" description="Type I restriction modification DNA specificity" evidence="4">
    <location>
        <begin position="15"/>
        <end position="174"/>
    </location>
</feature>
<dbReference type="CDD" id="cd17269">
    <property type="entry name" value="RMtype1_S_PluTORF4319P-TRD2-CR2_like"/>
    <property type="match status" value="1"/>
</dbReference>
<keyword evidence="5" id="KW-0614">Plasmid</keyword>
<dbReference type="PANTHER" id="PTHR43140:SF1">
    <property type="entry name" value="TYPE I RESTRICTION ENZYME ECOKI SPECIFICITY SUBUNIT"/>
    <property type="match status" value="1"/>
</dbReference>
<geneLocation type="plasmid" evidence="5">
    <name>pMCR_SCKP-LL83</name>
</geneLocation>
<keyword evidence="2" id="KW-0680">Restriction system</keyword>
<dbReference type="CDD" id="cd17521">
    <property type="entry name" value="RMtype1_S_Sau13435ORF2165P_TRD2-CR2_like"/>
    <property type="match status" value="1"/>
</dbReference>
<evidence type="ECO:0000313" key="5">
    <source>
        <dbReference type="EMBL" id="ATB17678.1"/>
    </source>
</evidence>
<organism evidence="5">
    <name type="scientific">Klebsiella pneumoniae</name>
    <dbReference type="NCBI Taxonomy" id="573"/>
    <lineage>
        <taxon>Bacteria</taxon>
        <taxon>Pseudomonadati</taxon>
        <taxon>Pseudomonadota</taxon>
        <taxon>Gammaproteobacteria</taxon>
        <taxon>Enterobacterales</taxon>
        <taxon>Enterobacteriaceae</taxon>
        <taxon>Klebsiella/Raoultella group</taxon>
        <taxon>Klebsiella</taxon>
        <taxon>Klebsiella pneumoniae complex</taxon>
    </lineage>
</organism>
<dbReference type="InterPro" id="IPR051212">
    <property type="entry name" value="Type-I_RE_S_subunit"/>
</dbReference>
<evidence type="ECO:0000259" key="4">
    <source>
        <dbReference type="Pfam" id="PF01420"/>
    </source>
</evidence>
<accession>A0A290D6W2</accession>
<sequence>MSEMSYLEKLLDGVEVEWKTLGQTCKIETGKLNANAAVDDGEYMFFTTAKETSKIDKFRWDTEALLIAGNANVGEVKHYIGKFEAYQRTYVLTNFDENVSVRFLYFVLSHSLKKYLEERTNSAAMTYIVLSTLENFPIPIPCPDNPEKSLAIQSEIVRILDKFTALTAELTAELNMRKKQYNYYRDQLLSFKDGEVEWKTLGEIGDFTYGYAAKAMDSGDARFVRITDINKDGKLSKENPMYVELNEENEKYTLDKNDLLMARTGATFGKTMIFEEDYPAVYAGFLIKLNLNKTIINAKYYWHFAQSDFFWEQANKLVSGGGQPQFNANALKQVRVPIPYPSHPQKSLDEQGRIVDILDKFDAIAASITEGLPREIELRQKQYEYYRDLLFSFPKPETASN</sequence>
<keyword evidence="5" id="KW-0255">Endonuclease</keyword>
<dbReference type="InterPro" id="IPR000055">
    <property type="entry name" value="Restrct_endonuc_typeI_TRD"/>
</dbReference>
<proteinExistence type="inferred from homology"/>
<dbReference type="REBASE" id="220562">
    <property type="entry name" value="S.KpnLL83ORF1P"/>
</dbReference>
<dbReference type="PANTHER" id="PTHR43140">
    <property type="entry name" value="TYPE-1 RESTRICTION ENZYME ECOKI SPECIFICITY PROTEIN"/>
    <property type="match status" value="1"/>
</dbReference>
<name>A0A290D6W2_KLEPN</name>
<dbReference type="SUPFAM" id="SSF116734">
    <property type="entry name" value="DNA methylase specificity domain"/>
    <property type="match status" value="2"/>
</dbReference>
<dbReference type="Gene3D" id="3.90.220.20">
    <property type="entry name" value="DNA methylase specificity domains"/>
    <property type="match status" value="2"/>
</dbReference>
<dbReference type="RefSeq" id="WP_001293319.1">
    <property type="nucleotide sequence ID" value="NZ_JAMHDI010000032.1"/>
</dbReference>
<keyword evidence="3" id="KW-0238">DNA-binding</keyword>
<dbReference type="GO" id="GO:0009307">
    <property type="term" value="P:DNA restriction-modification system"/>
    <property type="evidence" value="ECO:0007669"/>
    <property type="project" value="UniProtKB-KW"/>
</dbReference>
<evidence type="ECO:0000256" key="3">
    <source>
        <dbReference type="ARBA" id="ARBA00023125"/>
    </source>
</evidence>
<dbReference type="InterPro" id="IPR044946">
    <property type="entry name" value="Restrct_endonuc_typeI_TRD_sf"/>
</dbReference>
<dbReference type="GO" id="GO:0003677">
    <property type="term" value="F:DNA binding"/>
    <property type="evidence" value="ECO:0007669"/>
    <property type="project" value="UniProtKB-KW"/>
</dbReference>
<comment type="similarity">
    <text evidence="1">Belongs to the type-I restriction system S methylase family.</text>
</comment>
<dbReference type="GO" id="GO:0004519">
    <property type="term" value="F:endonuclease activity"/>
    <property type="evidence" value="ECO:0007669"/>
    <property type="project" value="UniProtKB-KW"/>
</dbReference>
<reference evidence="5" key="1">
    <citation type="submission" date="2017-07" db="EMBL/GenBank/DDBJ databases">
        <title>The complete sequence of plasmid pMCR_SCKP-LL83.</title>
        <authorList>
            <person name="Liu L."/>
            <person name="Feng Y."/>
            <person name="Zong Z."/>
        </authorList>
    </citation>
    <scope>NUCLEOTIDE SEQUENCE</scope>
    <source>
        <strain evidence="5">SCKP-LL83</strain>
        <plasmid evidence="5">pMCR_SCKP-LL83</plasmid>
    </source>
</reference>
<protein>
    <submittedName>
        <fullName evidence="5">Restriction endonuclease subunit S</fullName>
    </submittedName>
</protein>